<dbReference type="PROSITE" id="PS00086">
    <property type="entry name" value="CYTOCHROME_P450"/>
    <property type="match status" value="1"/>
</dbReference>
<name>A0A2J6Q596_9HELO</name>
<dbReference type="AlphaFoldDB" id="A0A2J6Q596"/>
<dbReference type="SUPFAM" id="SSF48264">
    <property type="entry name" value="Cytochrome P450"/>
    <property type="match status" value="1"/>
</dbReference>
<evidence type="ECO:0000256" key="7">
    <source>
        <dbReference type="PIRSR" id="PIRSR602401-1"/>
    </source>
</evidence>
<evidence type="ECO:0000256" key="2">
    <source>
        <dbReference type="ARBA" id="ARBA00010617"/>
    </source>
</evidence>
<protein>
    <submittedName>
        <fullName evidence="11">Putative P450 monooxygenase</fullName>
    </submittedName>
</protein>
<dbReference type="OrthoDB" id="3945418at2759"/>
<keyword evidence="7 8" id="KW-0349">Heme</keyword>
<dbReference type="InterPro" id="IPR036396">
    <property type="entry name" value="Cyt_P450_sf"/>
</dbReference>
<keyword evidence="5 7" id="KW-0408">Iron</keyword>
<keyword evidence="10" id="KW-0812">Transmembrane</keyword>
<evidence type="ECO:0000256" key="8">
    <source>
        <dbReference type="RuleBase" id="RU000461"/>
    </source>
</evidence>
<keyword evidence="3 7" id="KW-0479">Metal-binding</keyword>
<dbReference type="Pfam" id="PF00067">
    <property type="entry name" value="p450"/>
    <property type="match status" value="1"/>
</dbReference>
<dbReference type="STRING" id="1745343.A0A2J6Q596"/>
<evidence type="ECO:0000256" key="6">
    <source>
        <dbReference type="ARBA" id="ARBA00023033"/>
    </source>
</evidence>
<dbReference type="InterPro" id="IPR050121">
    <property type="entry name" value="Cytochrome_P450_monoxygenase"/>
</dbReference>
<comment type="similarity">
    <text evidence="2 8">Belongs to the cytochrome P450 family.</text>
</comment>
<keyword evidence="6 8" id="KW-0503">Monooxygenase</keyword>
<evidence type="ECO:0000313" key="11">
    <source>
        <dbReference type="EMBL" id="PMD21354.1"/>
    </source>
</evidence>
<dbReference type="GO" id="GO:0016705">
    <property type="term" value="F:oxidoreductase activity, acting on paired donors, with incorporation or reduction of molecular oxygen"/>
    <property type="evidence" value="ECO:0007669"/>
    <property type="project" value="InterPro"/>
</dbReference>
<organism evidence="11 12">
    <name type="scientific">Hyaloscypha hepaticicola</name>
    <dbReference type="NCBI Taxonomy" id="2082293"/>
    <lineage>
        <taxon>Eukaryota</taxon>
        <taxon>Fungi</taxon>
        <taxon>Dikarya</taxon>
        <taxon>Ascomycota</taxon>
        <taxon>Pezizomycotina</taxon>
        <taxon>Leotiomycetes</taxon>
        <taxon>Helotiales</taxon>
        <taxon>Hyaloscyphaceae</taxon>
        <taxon>Hyaloscypha</taxon>
    </lineage>
</organism>
<sequence>MPSETQIVGILPTQISSPQLLIWRNLAALVIIYYTCIVIYRLYFGPLSHIPGRKLAAATSLYAMYHDLIRGGQYNWEIEKMHQQYGPIIRIAPEEVHINDPSFTDIVFAGPGHRREKGQRTINGLGSSPTAIATRDHDLHKSRRAALNPFFSSANIRRLEPMVHDVLGQITQRLETAKKTGEPVNMSLLYRAATHDLIADYAFGQGSVCFSREDLNQPYFQAYHEMVLTWHFGCYFPWFSHIVRRLPTSIVISMVPSVKQFVSMIQACLPFSRFLAFFSAVQKIDKIKANSSEYSDAERPTIFHGLLQSSLPESEKDSTRLAEEASVLLSAGTDSSANTLSAITYHLLSNPRILQKLRKELIDAIPDKSERQFPRISKVEALPYLSAVIQEGLRLHPAVSGRQQRVAPTEDLTYTDPSNNKTYKLPRGTVMSMNPMLLSRRKEMYPNPGEYRPERFIENPKLRNFNFTFSKGTRVCMGMNLAYQEMYVILAGLFGRFDGGDGQGERLELYETDRGDVEIVRDLVTENIRNGSVGVRVVVKGQ</sequence>
<dbReference type="PANTHER" id="PTHR24305">
    <property type="entry name" value="CYTOCHROME P450"/>
    <property type="match status" value="1"/>
</dbReference>
<dbReference type="InterPro" id="IPR017972">
    <property type="entry name" value="Cyt_P450_CS"/>
</dbReference>
<evidence type="ECO:0000256" key="10">
    <source>
        <dbReference type="SAM" id="Phobius"/>
    </source>
</evidence>
<dbReference type="GO" id="GO:0005506">
    <property type="term" value="F:iron ion binding"/>
    <property type="evidence" value="ECO:0007669"/>
    <property type="project" value="InterPro"/>
</dbReference>
<keyword evidence="12" id="KW-1185">Reference proteome</keyword>
<keyword evidence="10" id="KW-0472">Membrane</keyword>
<comment type="cofactor">
    <cofactor evidence="1 7">
        <name>heme</name>
        <dbReference type="ChEBI" id="CHEBI:30413"/>
    </cofactor>
</comment>
<dbReference type="InterPro" id="IPR002401">
    <property type="entry name" value="Cyt_P450_E_grp-I"/>
</dbReference>
<reference evidence="11 12" key="1">
    <citation type="submission" date="2016-05" db="EMBL/GenBank/DDBJ databases">
        <title>A degradative enzymes factory behind the ericoid mycorrhizal symbiosis.</title>
        <authorList>
            <consortium name="DOE Joint Genome Institute"/>
            <person name="Martino E."/>
            <person name="Morin E."/>
            <person name="Grelet G."/>
            <person name="Kuo A."/>
            <person name="Kohler A."/>
            <person name="Daghino S."/>
            <person name="Barry K."/>
            <person name="Choi C."/>
            <person name="Cichocki N."/>
            <person name="Clum A."/>
            <person name="Copeland A."/>
            <person name="Hainaut M."/>
            <person name="Haridas S."/>
            <person name="Labutti K."/>
            <person name="Lindquist E."/>
            <person name="Lipzen A."/>
            <person name="Khouja H.-R."/>
            <person name="Murat C."/>
            <person name="Ohm R."/>
            <person name="Olson A."/>
            <person name="Spatafora J."/>
            <person name="Veneault-Fourrey C."/>
            <person name="Henrissat B."/>
            <person name="Grigoriev I."/>
            <person name="Martin F."/>
            <person name="Perotto S."/>
        </authorList>
    </citation>
    <scope>NUCLEOTIDE SEQUENCE [LARGE SCALE GENOMIC DNA]</scope>
    <source>
        <strain evidence="11 12">UAMH 7357</strain>
    </source>
</reference>
<evidence type="ECO:0000256" key="1">
    <source>
        <dbReference type="ARBA" id="ARBA00001971"/>
    </source>
</evidence>
<evidence type="ECO:0000256" key="4">
    <source>
        <dbReference type="ARBA" id="ARBA00023002"/>
    </source>
</evidence>
<accession>A0A2J6Q596</accession>
<feature type="transmembrane region" description="Helical" evidence="10">
    <location>
        <begin position="20"/>
        <end position="44"/>
    </location>
</feature>
<dbReference type="Gene3D" id="1.10.630.10">
    <property type="entry name" value="Cytochrome P450"/>
    <property type="match status" value="1"/>
</dbReference>
<dbReference type="GO" id="GO:0020037">
    <property type="term" value="F:heme binding"/>
    <property type="evidence" value="ECO:0007669"/>
    <property type="project" value="InterPro"/>
</dbReference>
<dbReference type="InterPro" id="IPR001128">
    <property type="entry name" value="Cyt_P450"/>
</dbReference>
<feature type="binding site" description="axial binding residue" evidence="7">
    <location>
        <position position="476"/>
    </location>
    <ligand>
        <name>heme</name>
        <dbReference type="ChEBI" id="CHEBI:30413"/>
    </ligand>
    <ligandPart>
        <name>Fe</name>
        <dbReference type="ChEBI" id="CHEBI:18248"/>
    </ligandPart>
</feature>
<feature type="region of interest" description="Disordered" evidence="9">
    <location>
        <begin position="400"/>
        <end position="421"/>
    </location>
</feature>
<dbReference type="PRINTS" id="PR00385">
    <property type="entry name" value="P450"/>
</dbReference>
<evidence type="ECO:0000313" key="12">
    <source>
        <dbReference type="Proteomes" id="UP000235672"/>
    </source>
</evidence>
<dbReference type="EMBL" id="KZ613481">
    <property type="protein sequence ID" value="PMD21354.1"/>
    <property type="molecule type" value="Genomic_DNA"/>
</dbReference>
<keyword evidence="4 8" id="KW-0560">Oxidoreductase</keyword>
<dbReference type="PANTHER" id="PTHR24305:SF157">
    <property type="entry name" value="N-ACETYLTRYPTOPHAN 6-HYDROXYLASE IVOC-RELATED"/>
    <property type="match status" value="1"/>
</dbReference>
<dbReference type="Proteomes" id="UP000235672">
    <property type="component" value="Unassembled WGS sequence"/>
</dbReference>
<dbReference type="GO" id="GO:0004497">
    <property type="term" value="F:monooxygenase activity"/>
    <property type="evidence" value="ECO:0007669"/>
    <property type="project" value="UniProtKB-KW"/>
</dbReference>
<gene>
    <name evidence="11" type="ORF">NA56DRAFT_600026</name>
</gene>
<dbReference type="PRINTS" id="PR00463">
    <property type="entry name" value="EP450I"/>
</dbReference>
<evidence type="ECO:0000256" key="9">
    <source>
        <dbReference type="SAM" id="MobiDB-lite"/>
    </source>
</evidence>
<proteinExistence type="inferred from homology"/>
<evidence type="ECO:0000256" key="5">
    <source>
        <dbReference type="ARBA" id="ARBA00023004"/>
    </source>
</evidence>
<dbReference type="CDD" id="cd11062">
    <property type="entry name" value="CYP58-like"/>
    <property type="match status" value="1"/>
</dbReference>
<keyword evidence="10" id="KW-1133">Transmembrane helix</keyword>
<evidence type="ECO:0000256" key="3">
    <source>
        <dbReference type="ARBA" id="ARBA00022723"/>
    </source>
</evidence>